<accession>X0GVI4</accession>
<sequence length="110" mass="12446">MPTWPTPGRQVGVHGILRNYKGLGIAPEGAVEQVTCRLPAKGRDESEHTEQLTLARHPPRYYLAPNLLDPFEDQKAPPRYFYGACPSIDWLLINTPQLPALRWQKMPFGP</sequence>
<reference evidence="1" key="1">
    <citation type="submission" date="2011-11" db="EMBL/GenBank/DDBJ databases">
        <title>The Genome Sequence of Fusarium oxysporum PHW808.</title>
        <authorList>
            <consortium name="The Broad Institute Genome Sequencing Platform"/>
            <person name="Ma L.-J."/>
            <person name="Gale L.R."/>
            <person name="Schwartz D.C."/>
            <person name="Zhou S."/>
            <person name="Corby-Kistler H."/>
            <person name="Young S.K."/>
            <person name="Zeng Q."/>
            <person name="Gargeya S."/>
            <person name="Fitzgerald M."/>
            <person name="Haas B."/>
            <person name="Abouelleil A."/>
            <person name="Alvarado L."/>
            <person name="Arachchi H.M."/>
            <person name="Berlin A."/>
            <person name="Brown A."/>
            <person name="Chapman S.B."/>
            <person name="Chen Z."/>
            <person name="Dunbar C."/>
            <person name="Freedman E."/>
            <person name="Gearin G."/>
            <person name="Goldberg J."/>
            <person name="Griggs A."/>
            <person name="Gujja S."/>
            <person name="Heiman D."/>
            <person name="Howarth C."/>
            <person name="Larson L."/>
            <person name="Lui A."/>
            <person name="MacDonald P.J.P."/>
            <person name="Montmayeur A."/>
            <person name="Murphy C."/>
            <person name="Neiman D."/>
            <person name="Pearson M."/>
            <person name="Priest M."/>
            <person name="Roberts A."/>
            <person name="Saif S."/>
            <person name="Shea T."/>
            <person name="Shenoy N."/>
            <person name="Sisk P."/>
            <person name="Stolte C."/>
            <person name="Sykes S."/>
            <person name="Wortman J."/>
            <person name="Nusbaum C."/>
            <person name="Birren B."/>
        </authorList>
    </citation>
    <scope>NUCLEOTIDE SEQUENCE [LARGE SCALE GENOMIC DNA]</scope>
    <source>
        <strain evidence="1">54008</strain>
    </source>
</reference>
<dbReference type="AlphaFoldDB" id="X0GVI4"/>
<proteinExistence type="predicted"/>
<gene>
    <name evidence="1" type="ORF">FOPG_16214</name>
</gene>
<dbReference type="EMBL" id="KK033334">
    <property type="protein sequence ID" value="EXL67667.1"/>
    <property type="molecule type" value="Genomic_DNA"/>
</dbReference>
<dbReference type="Proteomes" id="UP000030676">
    <property type="component" value="Unassembled WGS sequence"/>
</dbReference>
<protein>
    <submittedName>
        <fullName evidence="1">Uncharacterized protein</fullName>
    </submittedName>
</protein>
<evidence type="ECO:0000313" key="1">
    <source>
        <dbReference type="EMBL" id="EXL67667.1"/>
    </source>
</evidence>
<dbReference type="HOGENOM" id="CLU_173468_0_0_1"/>
<name>X0GVI4_FUSOX</name>
<organism evidence="1">
    <name type="scientific">Fusarium oxysporum f. sp. conglutinans race 2 54008</name>
    <dbReference type="NCBI Taxonomy" id="1089457"/>
    <lineage>
        <taxon>Eukaryota</taxon>
        <taxon>Fungi</taxon>
        <taxon>Dikarya</taxon>
        <taxon>Ascomycota</taxon>
        <taxon>Pezizomycotina</taxon>
        <taxon>Sordariomycetes</taxon>
        <taxon>Hypocreomycetidae</taxon>
        <taxon>Hypocreales</taxon>
        <taxon>Nectriaceae</taxon>
        <taxon>Fusarium</taxon>
        <taxon>Fusarium oxysporum species complex</taxon>
    </lineage>
</organism>
<reference evidence="1" key="2">
    <citation type="submission" date="2014-03" db="EMBL/GenBank/DDBJ databases">
        <title>The Genome Annotation of Fusarium oxysporum PHW808.</title>
        <authorList>
            <consortium name="The Broad Institute Genomics Platform"/>
            <person name="Ma L.-J."/>
            <person name="Corby-Kistler H."/>
            <person name="Broz K."/>
            <person name="Gale L.R."/>
            <person name="Jonkers W."/>
            <person name="O'Donnell K."/>
            <person name="Ploetz R."/>
            <person name="Steinberg C."/>
            <person name="Schwartz D.C."/>
            <person name="VanEtten H."/>
            <person name="Zhou S."/>
            <person name="Young S.K."/>
            <person name="Zeng Q."/>
            <person name="Gargeya S."/>
            <person name="Fitzgerald M."/>
            <person name="Abouelleil A."/>
            <person name="Alvarado L."/>
            <person name="Chapman S.B."/>
            <person name="Gainer-Dewar J."/>
            <person name="Goldberg J."/>
            <person name="Griggs A."/>
            <person name="Gujja S."/>
            <person name="Hansen M."/>
            <person name="Howarth C."/>
            <person name="Imamovic A."/>
            <person name="Ireland A."/>
            <person name="Larimer J."/>
            <person name="McCowan C."/>
            <person name="Murphy C."/>
            <person name="Pearson M."/>
            <person name="Poon T.W."/>
            <person name="Priest M."/>
            <person name="Roberts A."/>
            <person name="Saif S."/>
            <person name="Shea T."/>
            <person name="Sykes S."/>
            <person name="Wortman J."/>
            <person name="Nusbaum C."/>
            <person name="Birren B."/>
        </authorList>
    </citation>
    <scope>NUCLEOTIDE SEQUENCE</scope>
    <source>
        <strain evidence="1">54008</strain>
    </source>
</reference>